<dbReference type="Proteomes" id="UP000008311">
    <property type="component" value="Unassembled WGS sequence"/>
</dbReference>
<proteinExistence type="predicted"/>
<dbReference type="EMBL" id="EQ984789">
    <property type="protein sequence ID" value="EEF23741.1"/>
    <property type="molecule type" value="Genomic_DNA"/>
</dbReference>
<evidence type="ECO:0000313" key="1">
    <source>
        <dbReference type="EMBL" id="EEF23741.1"/>
    </source>
</evidence>
<dbReference type="AlphaFoldDB" id="B9TK72"/>
<gene>
    <name evidence="1" type="ORF">RCOM_1918580</name>
</gene>
<accession>B9TK72</accession>
<dbReference type="Pfam" id="PF11612">
    <property type="entry name" value="T2SSJ"/>
    <property type="match status" value="1"/>
</dbReference>
<dbReference type="SUPFAM" id="SSF54523">
    <property type="entry name" value="Pili subunits"/>
    <property type="match status" value="1"/>
</dbReference>
<reference evidence="2" key="1">
    <citation type="journal article" date="2010" name="Nat. Biotechnol.">
        <title>Draft genome sequence of the oilseed species Ricinus communis.</title>
        <authorList>
            <person name="Chan A.P."/>
            <person name="Crabtree J."/>
            <person name="Zhao Q."/>
            <person name="Lorenzi H."/>
            <person name="Orvis J."/>
            <person name="Puiu D."/>
            <person name="Melake-Berhan A."/>
            <person name="Jones K.M."/>
            <person name="Redman J."/>
            <person name="Chen G."/>
            <person name="Cahoon E.B."/>
            <person name="Gedil M."/>
            <person name="Stanke M."/>
            <person name="Haas B.J."/>
            <person name="Wortman J.R."/>
            <person name="Fraser-Liggett C.M."/>
            <person name="Ravel J."/>
            <person name="Rabinowicz P.D."/>
        </authorList>
    </citation>
    <scope>NUCLEOTIDE SEQUENCE [LARGE SCALE GENOMIC DNA]</scope>
    <source>
        <strain evidence="2">cv. Hale</strain>
    </source>
</reference>
<name>B9TK72_RICCO</name>
<keyword evidence="2" id="KW-1185">Reference proteome</keyword>
<organism evidence="1 2">
    <name type="scientific">Ricinus communis</name>
    <name type="common">Castor bean</name>
    <dbReference type="NCBI Taxonomy" id="3988"/>
    <lineage>
        <taxon>Eukaryota</taxon>
        <taxon>Viridiplantae</taxon>
        <taxon>Streptophyta</taxon>
        <taxon>Embryophyta</taxon>
        <taxon>Tracheophyta</taxon>
        <taxon>Spermatophyta</taxon>
        <taxon>Magnoliopsida</taxon>
        <taxon>eudicotyledons</taxon>
        <taxon>Gunneridae</taxon>
        <taxon>Pentapetalae</taxon>
        <taxon>rosids</taxon>
        <taxon>fabids</taxon>
        <taxon>Malpighiales</taxon>
        <taxon>Euphorbiaceae</taxon>
        <taxon>Acalyphoideae</taxon>
        <taxon>Acalypheae</taxon>
        <taxon>Ricinus</taxon>
    </lineage>
</organism>
<protein>
    <submittedName>
        <fullName evidence="1">Uncharacterized protein</fullName>
    </submittedName>
</protein>
<dbReference type="InParanoid" id="B9TK72"/>
<dbReference type="InterPro" id="IPR045584">
    <property type="entry name" value="Pilin-like"/>
</dbReference>
<sequence length="68" mass="7347">MLSGVTQVKVQFLQAQTGVNLTSELGGDWVPRWPMARNNTKLPLAVQVDLDVDGIGTVTRIVGLANEQ</sequence>
<evidence type="ECO:0000313" key="2">
    <source>
        <dbReference type="Proteomes" id="UP000008311"/>
    </source>
</evidence>
<dbReference type="InterPro" id="IPR010055">
    <property type="entry name" value="T2SS_protein-GspJ"/>
</dbReference>
<dbReference type="Gene3D" id="2.10.70.20">
    <property type="entry name" value="gspk-gspi-gspj complex like domains"/>
    <property type="match status" value="1"/>
</dbReference>